<dbReference type="EMBL" id="VLNY01000003">
    <property type="protein sequence ID" value="KAA0023379.1"/>
    <property type="molecule type" value="Genomic_DNA"/>
</dbReference>
<sequence>MARPLDHDRRAELLAGTVRYIGTHGLTDLSLRPLAAELGTSSRMLIYYFGTKEELLIQALTTHRPDISSLFADVTDADGLRWRLQHMGSSLTDGETSTSTRVLLQVMGAACVEKHGPFAEYVIDAVAVLVTELAAVLHRLDDPPADPIATATVLISGMRGIMLDRFLTDDIDRTDRAARLLVDQVLATMGHNHHHGAERVGPDSPV</sequence>
<organism evidence="6 7">
    <name type="scientific">Antrihabitans cavernicola</name>
    <dbReference type="NCBI Taxonomy" id="2495913"/>
    <lineage>
        <taxon>Bacteria</taxon>
        <taxon>Bacillati</taxon>
        <taxon>Actinomycetota</taxon>
        <taxon>Actinomycetes</taxon>
        <taxon>Mycobacteriales</taxon>
        <taxon>Nocardiaceae</taxon>
        <taxon>Antrihabitans</taxon>
    </lineage>
</organism>
<dbReference type="Gene3D" id="1.10.357.10">
    <property type="entry name" value="Tetracycline Repressor, domain 2"/>
    <property type="match status" value="1"/>
</dbReference>
<dbReference type="RefSeq" id="WP_149429724.1">
    <property type="nucleotide sequence ID" value="NZ_VLNY01000003.1"/>
</dbReference>
<dbReference type="SUPFAM" id="SSF48498">
    <property type="entry name" value="Tetracyclin repressor-like, C-terminal domain"/>
    <property type="match status" value="1"/>
</dbReference>
<dbReference type="PANTHER" id="PTHR30055:SF234">
    <property type="entry name" value="HTH-TYPE TRANSCRIPTIONAL REGULATOR BETI"/>
    <property type="match status" value="1"/>
</dbReference>
<dbReference type="InterPro" id="IPR050109">
    <property type="entry name" value="HTH-type_TetR-like_transc_reg"/>
</dbReference>
<keyword evidence="1" id="KW-0805">Transcription regulation</keyword>
<evidence type="ECO:0000256" key="1">
    <source>
        <dbReference type="ARBA" id="ARBA00023015"/>
    </source>
</evidence>
<comment type="caution">
    <text evidence="6">The sequence shown here is derived from an EMBL/GenBank/DDBJ whole genome shotgun (WGS) entry which is preliminary data.</text>
</comment>
<accession>A0A5A7SDC5</accession>
<evidence type="ECO:0000256" key="4">
    <source>
        <dbReference type="PROSITE-ProRule" id="PRU00335"/>
    </source>
</evidence>
<dbReference type="InterPro" id="IPR036271">
    <property type="entry name" value="Tet_transcr_reg_TetR-rel_C_sf"/>
</dbReference>
<dbReference type="OrthoDB" id="5177743at2"/>
<evidence type="ECO:0000313" key="6">
    <source>
        <dbReference type="EMBL" id="KAA0023379.1"/>
    </source>
</evidence>
<evidence type="ECO:0000256" key="3">
    <source>
        <dbReference type="ARBA" id="ARBA00023163"/>
    </source>
</evidence>
<dbReference type="PANTHER" id="PTHR30055">
    <property type="entry name" value="HTH-TYPE TRANSCRIPTIONAL REGULATOR RUTR"/>
    <property type="match status" value="1"/>
</dbReference>
<dbReference type="SUPFAM" id="SSF46689">
    <property type="entry name" value="Homeodomain-like"/>
    <property type="match status" value="1"/>
</dbReference>
<dbReference type="InterPro" id="IPR001647">
    <property type="entry name" value="HTH_TetR"/>
</dbReference>
<keyword evidence="3" id="KW-0804">Transcription</keyword>
<keyword evidence="7" id="KW-1185">Reference proteome</keyword>
<feature type="domain" description="HTH tetR-type" evidence="5">
    <location>
        <begin position="7"/>
        <end position="67"/>
    </location>
</feature>
<evidence type="ECO:0000313" key="7">
    <source>
        <dbReference type="Proteomes" id="UP000322244"/>
    </source>
</evidence>
<dbReference type="GO" id="GO:0003700">
    <property type="term" value="F:DNA-binding transcription factor activity"/>
    <property type="evidence" value="ECO:0007669"/>
    <property type="project" value="TreeGrafter"/>
</dbReference>
<dbReference type="PROSITE" id="PS50977">
    <property type="entry name" value="HTH_TETR_2"/>
    <property type="match status" value="1"/>
</dbReference>
<dbReference type="Pfam" id="PF00440">
    <property type="entry name" value="TetR_N"/>
    <property type="match status" value="1"/>
</dbReference>
<dbReference type="InterPro" id="IPR009057">
    <property type="entry name" value="Homeodomain-like_sf"/>
</dbReference>
<proteinExistence type="predicted"/>
<protein>
    <submittedName>
        <fullName evidence="6">TetR/AcrR family transcriptional regulator</fullName>
    </submittedName>
</protein>
<dbReference type="Proteomes" id="UP000322244">
    <property type="component" value="Unassembled WGS sequence"/>
</dbReference>
<evidence type="ECO:0000256" key="2">
    <source>
        <dbReference type="ARBA" id="ARBA00023125"/>
    </source>
</evidence>
<gene>
    <name evidence="6" type="ORF">FOY51_08185</name>
</gene>
<feature type="DNA-binding region" description="H-T-H motif" evidence="4">
    <location>
        <begin position="30"/>
        <end position="49"/>
    </location>
</feature>
<evidence type="ECO:0000259" key="5">
    <source>
        <dbReference type="PROSITE" id="PS50977"/>
    </source>
</evidence>
<reference evidence="6 7" key="1">
    <citation type="submission" date="2019-07" db="EMBL/GenBank/DDBJ databases">
        <title>Rhodococcus cavernicolus sp. nov., isolated from a cave.</title>
        <authorList>
            <person name="Lee S.D."/>
        </authorList>
    </citation>
    <scope>NUCLEOTIDE SEQUENCE [LARGE SCALE GENOMIC DNA]</scope>
    <source>
        <strain evidence="6 7">C1-24</strain>
    </source>
</reference>
<name>A0A5A7SDC5_9NOCA</name>
<dbReference type="AlphaFoldDB" id="A0A5A7SDC5"/>
<dbReference type="GO" id="GO:0000976">
    <property type="term" value="F:transcription cis-regulatory region binding"/>
    <property type="evidence" value="ECO:0007669"/>
    <property type="project" value="TreeGrafter"/>
</dbReference>
<keyword evidence="2 4" id="KW-0238">DNA-binding</keyword>